<feature type="transmembrane region" description="Helical" evidence="1">
    <location>
        <begin position="55"/>
        <end position="75"/>
    </location>
</feature>
<name>A0A543FT30_9PSEU</name>
<dbReference type="EMBL" id="VFPH01000002">
    <property type="protein sequence ID" value="TQM36953.1"/>
    <property type="molecule type" value="Genomic_DNA"/>
</dbReference>
<dbReference type="RefSeq" id="WP_246122221.1">
    <property type="nucleotide sequence ID" value="NZ_VFPH01000002.1"/>
</dbReference>
<keyword evidence="1" id="KW-0812">Transmembrane</keyword>
<keyword evidence="3" id="KW-1185">Reference proteome</keyword>
<protein>
    <submittedName>
        <fullName evidence="2">Putative oxidoreductase</fullName>
    </submittedName>
</protein>
<dbReference type="AlphaFoldDB" id="A0A543FT30"/>
<evidence type="ECO:0000313" key="2">
    <source>
        <dbReference type="EMBL" id="TQM36953.1"/>
    </source>
</evidence>
<dbReference type="InterPro" id="IPR051907">
    <property type="entry name" value="DoxX-like_oxidoreductase"/>
</dbReference>
<evidence type="ECO:0000256" key="1">
    <source>
        <dbReference type="SAM" id="Phobius"/>
    </source>
</evidence>
<accession>A0A543FT30</accession>
<feature type="transmembrane region" description="Helical" evidence="1">
    <location>
        <begin position="26"/>
        <end position="49"/>
    </location>
</feature>
<dbReference type="GO" id="GO:0005886">
    <property type="term" value="C:plasma membrane"/>
    <property type="evidence" value="ECO:0007669"/>
    <property type="project" value="TreeGrafter"/>
</dbReference>
<feature type="transmembrane region" description="Helical" evidence="1">
    <location>
        <begin position="82"/>
        <end position="103"/>
    </location>
</feature>
<dbReference type="Proteomes" id="UP000319818">
    <property type="component" value="Unassembled WGS sequence"/>
</dbReference>
<dbReference type="PANTHER" id="PTHR33452:SF4">
    <property type="entry name" value="BLL4328 PROTEIN"/>
    <property type="match status" value="1"/>
</dbReference>
<sequence length="144" mass="15699">MSQPVETTTAVSPTSTREFLVRAQPWTLLAFRCAVAVLFVLHPLTALGLLGGESWGGFMVAVSVVEIVLIVLVAVGFHARAAAFLLSGMMAFAFFFIHLPNGWNWLDNGGEPPALYSWVFLLLFVIGPGPISLDRRRLDRGDVI</sequence>
<keyword evidence="1" id="KW-1133">Transmembrane helix</keyword>
<feature type="transmembrane region" description="Helical" evidence="1">
    <location>
        <begin position="115"/>
        <end position="133"/>
    </location>
</feature>
<gene>
    <name evidence="2" type="ORF">FB388_4148</name>
</gene>
<keyword evidence="1" id="KW-0472">Membrane</keyword>
<dbReference type="PANTHER" id="PTHR33452">
    <property type="entry name" value="OXIDOREDUCTASE CATD-RELATED"/>
    <property type="match status" value="1"/>
</dbReference>
<reference evidence="2 3" key="1">
    <citation type="submission" date="2019-06" db="EMBL/GenBank/DDBJ databases">
        <title>Sequencing the genomes of 1000 actinobacteria strains.</title>
        <authorList>
            <person name="Klenk H.-P."/>
        </authorList>
    </citation>
    <scope>NUCLEOTIDE SEQUENCE [LARGE SCALE GENOMIC DNA]</scope>
    <source>
        <strain evidence="2 3">DSM 45511</strain>
    </source>
</reference>
<organism evidence="2 3">
    <name type="scientific">Pseudonocardia cypriaca</name>
    <dbReference type="NCBI Taxonomy" id="882449"/>
    <lineage>
        <taxon>Bacteria</taxon>
        <taxon>Bacillati</taxon>
        <taxon>Actinomycetota</taxon>
        <taxon>Actinomycetes</taxon>
        <taxon>Pseudonocardiales</taxon>
        <taxon>Pseudonocardiaceae</taxon>
        <taxon>Pseudonocardia</taxon>
    </lineage>
</organism>
<evidence type="ECO:0000313" key="3">
    <source>
        <dbReference type="Proteomes" id="UP000319818"/>
    </source>
</evidence>
<comment type="caution">
    <text evidence="2">The sequence shown here is derived from an EMBL/GenBank/DDBJ whole genome shotgun (WGS) entry which is preliminary data.</text>
</comment>
<proteinExistence type="predicted"/>